<sequence>MAANLLTDAERRRITDKTVQAWVSRLKSAMYEATDILDLCQLEAMYQQEKLREKLPFVGCLQPFLFCIKNPGFANEVGGRINDELATIRKGAADFNFIDLGSYEQRRRPPTSSASYPRRENAHFVQSDLVGEQINKNTEELEHKLIADSRHEHGSSSTVKVVAIVGQGGIGKSTLAKKVLASEAIKEEFKTKIWLSVTQQFTKVDLLRPAISLQMYI</sequence>
<keyword evidence="2" id="KW-0433">Leucine-rich repeat</keyword>
<dbReference type="Pfam" id="PF00931">
    <property type="entry name" value="NB-ARC"/>
    <property type="match status" value="1"/>
</dbReference>
<dbReference type="PANTHER" id="PTHR19338">
    <property type="entry name" value="TRANSLOCASE OF INNER MITOCHONDRIAL MEMBRANE 13 HOMOLOG"/>
    <property type="match status" value="1"/>
</dbReference>
<evidence type="ECO:0000256" key="2">
    <source>
        <dbReference type="ARBA" id="ARBA00022614"/>
    </source>
</evidence>
<keyword evidence="5" id="KW-0611">Plant defense</keyword>
<dbReference type="Pfam" id="PF18052">
    <property type="entry name" value="Rx_N"/>
    <property type="match status" value="1"/>
</dbReference>
<evidence type="ECO:0000259" key="7">
    <source>
        <dbReference type="Pfam" id="PF18052"/>
    </source>
</evidence>
<name>M8AY35_AEGTA</name>
<feature type="domain" description="Disease resistance N-terminal" evidence="7">
    <location>
        <begin position="4"/>
        <end position="52"/>
    </location>
</feature>
<keyword evidence="3" id="KW-0677">Repeat</keyword>
<feature type="domain" description="NB-ARC" evidence="6">
    <location>
        <begin position="157"/>
        <end position="208"/>
    </location>
</feature>
<dbReference type="SUPFAM" id="SSF52540">
    <property type="entry name" value="P-loop containing nucleoside triphosphate hydrolases"/>
    <property type="match status" value="1"/>
</dbReference>
<dbReference type="Gene3D" id="1.20.5.4130">
    <property type="match status" value="1"/>
</dbReference>
<dbReference type="GO" id="GO:0043531">
    <property type="term" value="F:ADP binding"/>
    <property type="evidence" value="ECO:0007669"/>
    <property type="project" value="InterPro"/>
</dbReference>
<evidence type="ECO:0000256" key="5">
    <source>
        <dbReference type="ARBA" id="ARBA00022821"/>
    </source>
</evidence>
<dbReference type="AlphaFoldDB" id="M8AY35"/>
<protein>
    <recommendedName>
        <fullName evidence="9">Rx N-terminal domain-containing protein</fullName>
    </recommendedName>
</protein>
<dbReference type="Gene3D" id="3.40.50.300">
    <property type="entry name" value="P-loop containing nucleotide triphosphate hydrolases"/>
    <property type="match status" value="1"/>
</dbReference>
<proteinExistence type="inferred from homology"/>
<evidence type="ECO:0000256" key="4">
    <source>
        <dbReference type="ARBA" id="ARBA00022741"/>
    </source>
</evidence>
<dbReference type="InterPro" id="IPR027417">
    <property type="entry name" value="P-loop_NTPase"/>
</dbReference>
<comment type="similarity">
    <text evidence="1">Belongs to the disease resistance NB-LRR family.</text>
</comment>
<evidence type="ECO:0000259" key="6">
    <source>
        <dbReference type="Pfam" id="PF00931"/>
    </source>
</evidence>
<keyword evidence="4" id="KW-0547">Nucleotide-binding</keyword>
<dbReference type="PANTHER" id="PTHR19338:SF73">
    <property type="entry name" value="DISEASE RESISTANCE PROTEIN RGA2-LIKE"/>
    <property type="match status" value="1"/>
</dbReference>
<evidence type="ECO:0000256" key="3">
    <source>
        <dbReference type="ARBA" id="ARBA00022737"/>
    </source>
</evidence>
<evidence type="ECO:0008006" key="9">
    <source>
        <dbReference type="Google" id="ProtNLM"/>
    </source>
</evidence>
<accession>M8AY35</accession>
<dbReference type="GO" id="GO:0006952">
    <property type="term" value="P:defense response"/>
    <property type="evidence" value="ECO:0007669"/>
    <property type="project" value="UniProtKB-KW"/>
</dbReference>
<organism evidence="8">
    <name type="scientific">Aegilops tauschii</name>
    <name type="common">Tausch's goatgrass</name>
    <name type="synonym">Aegilops squarrosa</name>
    <dbReference type="NCBI Taxonomy" id="37682"/>
    <lineage>
        <taxon>Eukaryota</taxon>
        <taxon>Viridiplantae</taxon>
        <taxon>Streptophyta</taxon>
        <taxon>Embryophyta</taxon>
        <taxon>Tracheophyta</taxon>
        <taxon>Spermatophyta</taxon>
        <taxon>Magnoliopsida</taxon>
        <taxon>Liliopsida</taxon>
        <taxon>Poales</taxon>
        <taxon>Poaceae</taxon>
        <taxon>BOP clade</taxon>
        <taxon>Pooideae</taxon>
        <taxon>Triticodae</taxon>
        <taxon>Triticeae</taxon>
        <taxon>Triticinae</taxon>
        <taxon>Aegilops</taxon>
    </lineage>
</organism>
<evidence type="ECO:0000256" key="1">
    <source>
        <dbReference type="ARBA" id="ARBA00008894"/>
    </source>
</evidence>
<reference evidence="8" key="1">
    <citation type="submission" date="2015-06" db="UniProtKB">
        <authorList>
            <consortium name="EnsemblPlants"/>
        </authorList>
    </citation>
    <scope>IDENTIFICATION</scope>
</reference>
<evidence type="ECO:0000313" key="8">
    <source>
        <dbReference type="EnsemblPlants" id="EMT06610"/>
    </source>
</evidence>
<dbReference type="InterPro" id="IPR041118">
    <property type="entry name" value="Rx_N"/>
</dbReference>
<dbReference type="InterPro" id="IPR002182">
    <property type="entry name" value="NB-ARC"/>
</dbReference>
<dbReference type="EnsemblPlants" id="EMT06610">
    <property type="protein sequence ID" value="EMT06610"/>
    <property type="gene ID" value="F775_43404"/>
</dbReference>